<feature type="compositionally biased region" description="Low complexity" evidence="1">
    <location>
        <begin position="118"/>
        <end position="134"/>
    </location>
</feature>
<dbReference type="HOGENOM" id="CLU_1155127_0_0_7"/>
<protein>
    <submittedName>
        <fullName evidence="2">Uncharacterized protein</fullName>
    </submittedName>
</protein>
<dbReference type="eggNOG" id="ENOG502ZGTS">
    <property type="taxonomic scope" value="Bacteria"/>
</dbReference>
<feature type="compositionally biased region" description="Pro residues" evidence="1">
    <location>
        <begin position="101"/>
        <end position="113"/>
    </location>
</feature>
<dbReference type="RefSeq" id="WP_004512614.1">
    <property type="nucleotide sequence ID" value="NC_007517.1"/>
</dbReference>
<accession>Q39Q74</accession>
<dbReference type="STRING" id="269799.Gmet_3388"/>
<sequence>MKCPKCGYNSFEFLDTCKKCKTDLSGFKQTHGIHSPMTSLAAAAAAPAVAAATVAAAVAAPPAAADENFTWDEPAATATPVPPSIKQGDDIFPSMDLDFATPPPAAPASPPPVSFDLEPTSAAAPPVPPTAQEADLPDFSFDEPAADASATPPSLFGSAPADDDGFASLLETGDSSEETAAAAIPDATPELESAWETPANVFGGFGEGGNEAPPAPQEAGGLDLESFNPSPPTKGPQVELDGFSPAEFDSLFGEPDKP</sequence>
<keyword evidence="3" id="KW-1185">Reference proteome</keyword>
<dbReference type="AlphaFoldDB" id="Q39Q74"/>
<dbReference type="Proteomes" id="UP000007073">
    <property type="component" value="Chromosome"/>
</dbReference>
<dbReference type="EMBL" id="CP000148">
    <property type="protein sequence ID" value="ABB33600.1"/>
    <property type="molecule type" value="Genomic_DNA"/>
</dbReference>
<proteinExistence type="predicted"/>
<feature type="region of interest" description="Disordered" evidence="1">
    <location>
        <begin position="99"/>
        <end position="258"/>
    </location>
</feature>
<evidence type="ECO:0000313" key="3">
    <source>
        <dbReference type="Proteomes" id="UP000007073"/>
    </source>
</evidence>
<dbReference type="KEGG" id="gme:Gmet_3388"/>
<name>Q39Q74_GEOMG</name>
<evidence type="ECO:0000256" key="1">
    <source>
        <dbReference type="SAM" id="MobiDB-lite"/>
    </source>
</evidence>
<evidence type="ECO:0000313" key="2">
    <source>
        <dbReference type="EMBL" id="ABB33600.1"/>
    </source>
</evidence>
<gene>
    <name evidence="2" type="ordered locus">Gmet_3388</name>
</gene>
<reference evidence="2 3" key="2">
    <citation type="journal article" date="2009" name="BMC Microbiol.">
        <title>The genome sequence of Geobacter metallireducens: features of metabolism, physiology and regulation common and dissimilar to Geobacter sulfurreducens.</title>
        <authorList>
            <person name="Aklujkar M."/>
            <person name="Krushkal J."/>
            <person name="DiBartolo G."/>
            <person name="Lapidus A."/>
            <person name="Land M.L."/>
            <person name="Lovley D.R."/>
        </authorList>
    </citation>
    <scope>NUCLEOTIDE SEQUENCE [LARGE SCALE GENOMIC DNA]</scope>
    <source>
        <strain evidence="3">ATCC 53774 / DSM 7210 / GS-15</strain>
    </source>
</reference>
<organism evidence="2 3">
    <name type="scientific">Geobacter metallireducens (strain ATCC 53774 / DSM 7210 / GS-15)</name>
    <dbReference type="NCBI Taxonomy" id="269799"/>
    <lineage>
        <taxon>Bacteria</taxon>
        <taxon>Pseudomonadati</taxon>
        <taxon>Thermodesulfobacteriota</taxon>
        <taxon>Desulfuromonadia</taxon>
        <taxon>Geobacterales</taxon>
        <taxon>Geobacteraceae</taxon>
        <taxon>Geobacter</taxon>
    </lineage>
</organism>
<reference evidence="2 3" key="1">
    <citation type="submission" date="2005-10" db="EMBL/GenBank/DDBJ databases">
        <title>Complete sequence of Geobacter metallireducens GS-15.</title>
        <authorList>
            <consortium name="US DOE Joint Genome Institute"/>
            <person name="Copeland A."/>
            <person name="Lucas S."/>
            <person name="Lapidus A."/>
            <person name="Barry K."/>
            <person name="Detter J.C."/>
            <person name="Glavina T."/>
            <person name="Hammon N."/>
            <person name="Israni S."/>
            <person name="Pitluck S."/>
            <person name="Di Bartolo G."/>
            <person name="Chain P."/>
            <person name="Schmutz J."/>
            <person name="Larimer F."/>
            <person name="Land M."/>
            <person name="Kyrpides N."/>
            <person name="Ivanova N."/>
            <person name="Richardson P."/>
        </authorList>
    </citation>
    <scope>NUCLEOTIDE SEQUENCE [LARGE SCALE GENOMIC DNA]</scope>
    <source>
        <strain evidence="3">ATCC 53774 / DSM 7210 / GS-15</strain>
    </source>
</reference>